<keyword evidence="5" id="KW-1185">Reference proteome</keyword>
<proteinExistence type="predicted"/>
<feature type="compositionally biased region" description="Low complexity" evidence="3">
    <location>
        <begin position="417"/>
        <end position="433"/>
    </location>
</feature>
<organism evidence="4 5">
    <name type="scientific">Microthyrium microscopicum</name>
    <dbReference type="NCBI Taxonomy" id="703497"/>
    <lineage>
        <taxon>Eukaryota</taxon>
        <taxon>Fungi</taxon>
        <taxon>Dikarya</taxon>
        <taxon>Ascomycota</taxon>
        <taxon>Pezizomycotina</taxon>
        <taxon>Dothideomycetes</taxon>
        <taxon>Dothideomycetes incertae sedis</taxon>
        <taxon>Microthyriales</taxon>
        <taxon>Microthyriaceae</taxon>
        <taxon>Microthyrium</taxon>
    </lineage>
</organism>
<dbReference type="GO" id="GO:0071356">
    <property type="term" value="P:cellular response to tumor necrosis factor"/>
    <property type="evidence" value="ECO:0007669"/>
    <property type="project" value="TreeGrafter"/>
</dbReference>
<dbReference type="SMART" id="SM00248">
    <property type="entry name" value="ANK"/>
    <property type="match status" value="3"/>
</dbReference>
<evidence type="ECO:0000313" key="5">
    <source>
        <dbReference type="Proteomes" id="UP000799302"/>
    </source>
</evidence>
<dbReference type="PANTHER" id="PTHR46680">
    <property type="entry name" value="NF-KAPPA-B INHIBITOR ALPHA"/>
    <property type="match status" value="1"/>
</dbReference>
<accession>A0A6A6U5X2</accession>
<feature type="region of interest" description="Disordered" evidence="3">
    <location>
        <begin position="57"/>
        <end position="78"/>
    </location>
</feature>
<dbReference type="InterPro" id="IPR036770">
    <property type="entry name" value="Ankyrin_rpt-contain_sf"/>
</dbReference>
<dbReference type="InterPro" id="IPR011990">
    <property type="entry name" value="TPR-like_helical_dom_sf"/>
</dbReference>
<dbReference type="SUPFAM" id="SSF48452">
    <property type="entry name" value="TPR-like"/>
    <property type="match status" value="1"/>
</dbReference>
<dbReference type="SUPFAM" id="SSF48403">
    <property type="entry name" value="Ankyrin repeat"/>
    <property type="match status" value="1"/>
</dbReference>
<evidence type="ECO:0000256" key="2">
    <source>
        <dbReference type="ARBA" id="ARBA00023043"/>
    </source>
</evidence>
<dbReference type="EMBL" id="MU004238">
    <property type="protein sequence ID" value="KAF2666683.1"/>
    <property type="molecule type" value="Genomic_DNA"/>
</dbReference>
<protein>
    <submittedName>
        <fullName evidence="4">Uncharacterized protein</fullName>
    </submittedName>
</protein>
<name>A0A6A6U5X2_9PEZI</name>
<dbReference type="Gene3D" id="1.25.40.10">
    <property type="entry name" value="Tetratricopeptide repeat domain"/>
    <property type="match status" value="1"/>
</dbReference>
<feature type="region of interest" description="Disordered" evidence="3">
    <location>
        <begin position="331"/>
        <end position="353"/>
    </location>
</feature>
<feature type="region of interest" description="Disordered" evidence="3">
    <location>
        <begin position="417"/>
        <end position="454"/>
    </location>
</feature>
<dbReference type="OrthoDB" id="194358at2759"/>
<dbReference type="PANTHER" id="PTHR46680:SF3">
    <property type="entry name" value="NF-KAPPA-B INHIBITOR CACTUS"/>
    <property type="match status" value="1"/>
</dbReference>
<dbReference type="InterPro" id="IPR051070">
    <property type="entry name" value="NF-kappa-B_inhibitor"/>
</dbReference>
<dbReference type="GO" id="GO:0005829">
    <property type="term" value="C:cytosol"/>
    <property type="evidence" value="ECO:0007669"/>
    <property type="project" value="TreeGrafter"/>
</dbReference>
<keyword evidence="1" id="KW-0677">Repeat</keyword>
<reference evidence="4" key="1">
    <citation type="journal article" date="2020" name="Stud. Mycol.">
        <title>101 Dothideomycetes genomes: a test case for predicting lifestyles and emergence of pathogens.</title>
        <authorList>
            <person name="Haridas S."/>
            <person name="Albert R."/>
            <person name="Binder M."/>
            <person name="Bloem J."/>
            <person name="Labutti K."/>
            <person name="Salamov A."/>
            <person name="Andreopoulos B."/>
            <person name="Baker S."/>
            <person name="Barry K."/>
            <person name="Bills G."/>
            <person name="Bluhm B."/>
            <person name="Cannon C."/>
            <person name="Castanera R."/>
            <person name="Culley D."/>
            <person name="Daum C."/>
            <person name="Ezra D."/>
            <person name="Gonzalez J."/>
            <person name="Henrissat B."/>
            <person name="Kuo A."/>
            <person name="Liang C."/>
            <person name="Lipzen A."/>
            <person name="Lutzoni F."/>
            <person name="Magnuson J."/>
            <person name="Mondo S."/>
            <person name="Nolan M."/>
            <person name="Ohm R."/>
            <person name="Pangilinan J."/>
            <person name="Park H.-J."/>
            <person name="Ramirez L."/>
            <person name="Alfaro M."/>
            <person name="Sun H."/>
            <person name="Tritt A."/>
            <person name="Yoshinaga Y."/>
            <person name="Zwiers L.-H."/>
            <person name="Turgeon B."/>
            <person name="Goodwin S."/>
            <person name="Spatafora J."/>
            <person name="Crous P."/>
            <person name="Grigoriev I."/>
        </authorList>
    </citation>
    <scope>NUCLEOTIDE SEQUENCE</scope>
    <source>
        <strain evidence="4">CBS 115976</strain>
    </source>
</reference>
<dbReference type="InterPro" id="IPR002110">
    <property type="entry name" value="Ankyrin_rpt"/>
</dbReference>
<evidence type="ECO:0000313" key="4">
    <source>
        <dbReference type="EMBL" id="KAF2666683.1"/>
    </source>
</evidence>
<feature type="compositionally biased region" description="Basic and acidic residues" evidence="3">
    <location>
        <begin position="57"/>
        <end position="67"/>
    </location>
</feature>
<evidence type="ECO:0000256" key="1">
    <source>
        <dbReference type="ARBA" id="ARBA00022737"/>
    </source>
</evidence>
<dbReference type="AlphaFoldDB" id="A0A6A6U5X2"/>
<dbReference type="Proteomes" id="UP000799302">
    <property type="component" value="Unassembled WGS sequence"/>
</dbReference>
<gene>
    <name evidence="4" type="ORF">BT63DRAFT_481172</name>
</gene>
<dbReference type="Gene3D" id="1.25.40.20">
    <property type="entry name" value="Ankyrin repeat-containing domain"/>
    <property type="match status" value="2"/>
</dbReference>
<sequence length="802" mass="87753">MTTGSLVPKTFAESQGAAASTIDVPQWLDTLHSLRRNQLLLKPADIDYNISPIVGDKARNPADERARRPPGKSVSGDEDITTEVVDDDFEVDLTKAGLHNSTIAFDMNKWEEAYILLQDALETLKQLSSQQRIFCDLLALQYRLTVCAYHTEEPKVAEEALISLVEQPTSSDQQAIYLSNASHLLSLLYLRMQRLDSARSQCEKALRARGKLLGKHSDASLESIALMAHIWGLLQNPARAKAFLSMIPEARRDAIYSILKRSVIITKTIESTSLLTPTLSESSMAENRELRSPASPIASPTDGNIYKYLPAKDPGFLIPSAASQQSYYNPRLVPQSPATASRQHHRQHTLPYPAGFSDIKNSSFVFPSSSGTSPKNGERANFAQSTYLSQSSAASPHLYYHQDSSVQTTDLQKTKITSTISPSSASEVVSSSVEGDKGNLIRSTSSAQGPAPAPAFQQYHHRNISSSNEYPNDTRIASMVSSLSTELVHRPKQEGRATSIRSTNLEAFDSGVTNSGEARNTSKVAASSTMSRKDILNKVGCQPRDPIEEAVCVGDNTTFIKLLSKRKDFWRAALRKRGSSERVSALHFAALFGEVDMAQKLLASNFSINEVPFGYSVVFTPLKFAIGARQMDMVEFLVANGARPAGLGESWSTLASQLMNRSWLMKTLSEDEKQNAPTIMISILGILLRCGWDINTPFESSGKTILHQAVTFRTGATSWDEGLRTALTNFLCARGANPYQANGEDKTSFDLATIYGHQELLPVLSQGLSSGMIDNWSAGPFELQANLSDNGSMEPVELPANN</sequence>
<keyword evidence="2" id="KW-0040">ANK repeat</keyword>
<evidence type="ECO:0000256" key="3">
    <source>
        <dbReference type="SAM" id="MobiDB-lite"/>
    </source>
</evidence>
<dbReference type="GO" id="GO:0051059">
    <property type="term" value="F:NF-kappaB binding"/>
    <property type="evidence" value="ECO:0007669"/>
    <property type="project" value="TreeGrafter"/>
</dbReference>